<keyword evidence="3" id="KW-1185">Reference proteome</keyword>
<evidence type="ECO:0000313" key="3">
    <source>
        <dbReference type="Proteomes" id="UP000011115"/>
    </source>
</evidence>
<evidence type="ECO:0000313" key="2">
    <source>
        <dbReference type="EnsemblPlants" id="PGSC0003DMT400073561"/>
    </source>
</evidence>
<feature type="compositionally biased region" description="Polar residues" evidence="1">
    <location>
        <begin position="34"/>
        <end position="48"/>
    </location>
</feature>
<dbReference type="PaxDb" id="4113-PGSC0003DMT400073561"/>
<reference evidence="2" key="2">
    <citation type="submission" date="2015-06" db="UniProtKB">
        <authorList>
            <consortium name="EnsemblPlants"/>
        </authorList>
    </citation>
    <scope>IDENTIFICATION</scope>
    <source>
        <strain evidence="2">DM1-3 516 R44</strain>
    </source>
</reference>
<dbReference type="Gramene" id="PGSC0003DMT400073561">
    <property type="protein sequence ID" value="PGSC0003DMT400073561"/>
    <property type="gene ID" value="PGSC0003DMG401028574"/>
</dbReference>
<dbReference type="EnsemblPlants" id="PGSC0003DMT400073561">
    <property type="protein sequence ID" value="PGSC0003DMT400073561"/>
    <property type="gene ID" value="PGSC0003DMG401028574"/>
</dbReference>
<dbReference type="AlphaFoldDB" id="M1CS90"/>
<organism evidence="2 3">
    <name type="scientific">Solanum tuberosum</name>
    <name type="common">Potato</name>
    <dbReference type="NCBI Taxonomy" id="4113"/>
    <lineage>
        <taxon>Eukaryota</taxon>
        <taxon>Viridiplantae</taxon>
        <taxon>Streptophyta</taxon>
        <taxon>Embryophyta</taxon>
        <taxon>Tracheophyta</taxon>
        <taxon>Spermatophyta</taxon>
        <taxon>Magnoliopsida</taxon>
        <taxon>eudicotyledons</taxon>
        <taxon>Gunneridae</taxon>
        <taxon>Pentapetalae</taxon>
        <taxon>asterids</taxon>
        <taxon>lamiids</taxon>
        <taxon>Solanales</taxon>
        <taxon>Solanaceae</taxon>
        <taxon>Solanoideae</taxon>
        <taxon>Solaneae</taxon>
        <taxon>Solanum</taxon>
    </lineage>
</organism>
<protein>
    <submittedName>
        <fullName evidence="2">Thylakoid lumen 18.3 kDa protein</fullName>
    </submittedName>
</protein>
<accession>M1CS90</accession>
<proteinExistence type="predicted"/>
<feature type="region of interest" description="Disordered" evidence="1">
    <location>
        <begin position="34"/>
        <end position="57"/>
    </location>
</feature>
<dbReference type="Proteomes" id="UP000011115">
    <property type="component" value="Unassembled WGS sequence"/>
</dbReference>
<name>M1CS90_SOLTU</name>
<dbReference type="HOGENOM" id="CLU_2709630_0_0_1"/>
<dbReference type="InParanoid" id="M1CS90"/>
<reference evidence="3" key="1">
    <citation type="journal article" date="2011" name="Nature">
        <title>Genome sequence and analysis of the tuber crop potato.</title>
        <authorList>
            <consortium name="The Potato Genome Sequencing Consortium"/>
        </authorList>
    </citation>
    <scope>NUCLEOTIDE SEQUENCE [LARGE SCALE GENOMIC DNA]</scope>
    <source>
        <strain evidence="3">cv. DM1-3 516 R44</strain>
    </source>
</reference>
<evidence type="ECO:0000256" key="1">
    <source>
        <dbReference type="SAM" id="MobiDB-lite"/>
    </source>
</evidence>
<sequence>MWKPFLFSTSDNNAFKSDFVTLLSTPASSTTYESFGGPSFNTSNSDANAESEDTTGQKLRAKEIARAANPCWT</sequence>